<feature type="compositionally biased region" description="Polar residues" evidence="1">
    <location>
        <begin position="168"/>
        <end position="178"/>
    </location>
</feature>
<reference evidence="2" key="1">
    <citation type="submission" date="2014-09" db="EMBL/GenBank/DDBJ databases">
        <authorList>
            <person name="Magalhaes I.L.F."/>
            <person name="Oliveira U."/>
            <person name="Santos F.R."/>
            <person name="Vidigal T.H.D.A."/>
            <person name="Brescovit A.D."/>
            <person name="Santos A.J."/>
        </authorList>
    </citation>
    <scope>NUCLEOTIDE SEQUENCE</scope>
    <source>
        <tissue evidence="2">Shoot tissue taken approximately 20 cm above the soil surface</tissue>
    </source>
</reference>
<sequence length="192" mass="19413">MLGIAPFTRTHKEAAAAANLMHSILGFPSTRATAKAEVKVSPAPVVSITSVAGIIGCLIGSSPSTNKADPCDASLTSTSLTPILWHSPAAWLICSNVLVGIPVKRASSVSFGLKMSTSLSSSPGTGASIPPASMIIGTPALFAACAACMLTQSGISLCSSSTPACRISSRSSDSTPADQPSMLAPPTMMMEF</sequence>
<name>A0A0A9CYH6_ARUDO</name>
<dbReference type="EMBL" id="GBRH01216486">
    <property type="protein sequence ID" value="JAD81409.1"/>
    <property type="molecule type" value="Transcribed_RNA"/>
</dbReference>
<accession>A0A0A9CYH6</accession>
<evidence type="ECO:0000256" key="1">
    <source>
        <dbReference type="SAM" id="MobiDB-lite"/>
    </source>
</evidence>
<dbReference type="AlphaFoldDB" id="A0A0A9CYH6"/>
<proteinExistence type="predicted"/>
<organism evidence="2">
    <name type="scientific">Arundo donax</name>
    <name type="common">Giant reed</name>
    <name type="synonym">Donax arundinaceus</name>
    <dbReference type="NCBI Taxonomy" id="35708"/>
    <lineage>
        <taxon>Eukaryota</taxon>
        <taxon>Viridiplantae</taxon>
        <taxon>Streptophyta</taxon>
        <taxon>Embryophyta</taxon>
        <taxon>Tracheophyta</taxon>
        <taxon>Spermatophyta</taxon>
        <taxon>Magnoliopsida</taxon>
        <taxon>Liliopsida</taxon>
        <taxon>Poales</taxon>
        <taxon>Poaceae</taxon>
        <taxon>PACMAD clade</taxon>
        <taxon>Arundinoideae</taxon>
        <taxon>Arundineae</taxon>
        <taxon>Arundo</taxon>
    </lineage>
</organism>
<reference evidence="2" key="2">
    <citation type="journal article" date="2015" name="Data Brief">
        <title>Shoot transcriptome of the giant reed, Arundo donax.</title>
        <authorList>
            <person name="Barrero R.A."/>
            <person name="Guerrero F.D."/>
            <person name="Moolhuijzen P."/>
            <person name="Goolsby J.A."/>
            <person name="Tidwell J."/>
            <person name="Bellgard S.E."/>
            <person name="Bellgard M.I."/>
        </authorList>
    </citation>
    <scope>NUCLEOTIDE SEQUENCE</scope>
    <source>
        <tissue evidence="2">Shoot tissue taken approximately 20 cm above the soil surface</tissue>
    </source>
</reference>
<protein>
    <submittedName>
        <fullName evidence="2">Uncharacterized protein</fullName>
    </submittedName>
</protein>
<evidence type="ECO:0000313" key="2">
    <source>
        <dbReference type="EMBL" id="JAD81409.1"/>
    </source>
</evidence>
<feature type="region of interest" description="Disordered" evidence="1">
    <location>
        <begin position="168"/>
        <end position="192"/>
    </location>
</feature>